<evidence type="ECO:0000256" key="2">
    <source>
        <dbReference type="ARBA" id="ARBA00022676"/>
    </source>
</evidence>
<evidence type="ECO:0000313" key="11">
    <source>
        <dbReference type="Proteomes" id="UP001230188"/>
    </source>
</evidence>
<dbReference type="GO" id="GO:0016020">
    <property type="term" value="C:membrane"/>
    <property type="evidence" value="ECO:0007669"/>
    <property type="project" value="UniProtKB-SubCell"/>
</dbReference>
<keyword evidence="3" id="KW-0808">Transferase</keyword>
<evidence type="ECO:0000256" key="4">
    <source>
        <dbReference type="ARBA" id="ARBA00022692"/>
    </source>
</evidence>
<evidence type="ECO:0000313" key="10">
    <source>
        <dbReference type="EMBL" id="KAJ8612931.1"/>
    </source>
</evidence>
<evidence type="ECO:0000256" key="5">
    <source>
        <dbReference type="ARBA" id="ARBA00022989"/>
    </source>
</evidence>
<dbReference type="PANTHER" id="PTHR20961:SF38">
    <property type="entry name" value="PROTEIN O-LINKED-MANNOSE BETA-1,4-N-ACETYLGLUCOSAMINYLTRANSFERASE 2"/>
    <property type="match status" value="1"/>
</dbReference>
<dbReference type="PANTHER" id="PTHR20961">
    <property type="entry name" value="GLYCOSYLTRANSFERASE"/>
    <property type="match status" value="1"/>
</dbReference>
<keyword evidence="7" id="KW-0325">Glycoprotein</keyword>
<comment type="subcellular location">
    <subcellularLocation>
        <location evidence="1">Membrane</location>
        <topology evidence="1">Single-pass membrane protein</topology>
    </subcellularLocation>
</comment>
<comment type="caution">
    <text evidence="10">The sequence shown here is derived from an EMBL/GenBank/DDBJ whole genome shotgun (WGS) entry which is preliminary data.</text>
</comment>
<evidence type="ECO:0000256" key="1">
    <source>
        <dbReference type="ARBA" id="ARBA00004167"/>
    </source>
</evidence>
<keyword evidence="5" id="KW-1133">Transmembrane helix</keyword>
<feature type="domain" description="Glycosyltransferase 61 catalytic" evidence="9">
    <location>
        <begin position="195"/>
        <end position="389"/>
    </location>
</feature>
<organism evidence="10 11">
    <name type="scientific">Chrysophaeum taylorii</name>
    <dbReference type="NCBI Taxonomy" id="2483200"/>
    <lineage>
        <taxon>Eukaryota</taxon>
        <taxon>Sar</taxon>
        <taxon>Stramenopiles</taxon>
        <taxon>Ochrophyta</taxon>
        <taxon>Pelagophyceae</taxon>
        <taxon>Pelagomonadales</taxon>
        <taxon>Pelagomonadaceae</taxon>
        <taxon>Chrysophaeum</taxon>
    </lineage>
</organism>
<dbReference type="InterPro" id="IPR049625">
    <property type="entry name" value="Glyco_transf_61_cat"/>
</dbReference>
<feature type="signal peptide" evidence="8">
    <location>
        <begin position="1"/>
        <end position="21"/>
    </location>
</feature>
<dbReference type="GO" id="GO:0016757">
    <property type="term" value="F:glycosyltransferase activity"/>
    <property type="evidence" value="ECO:0007669"/>
    <property type="project" value="UniProtKB-KW"/>
</dbReference>
<evidence type="ECO:0000259" key="9">
    <source>
        <dbReference type="Pfam" id="PF04577"/>
    </source>
</evidence>
<keyword evidence="2" id="KW-0328">Glycosyltransferase</keyword>
<protein>
    <recommendedName>
        <fullName evidence="9">Glycosyltransferase 61 catalytic domain-containing protein</fullName>
    </recommendedName>
</protein>
<dbReference type="Proteomes" id="UP001230188">
    <property type="component" value="Unassembled WGS sequence"/>
</dbReference>
<proteinExistence type="predicted"/>
<dbReference type="EMBL" id="JAQMWT010000038">
    <property type="protein sequence ID" value="KAJ8612931.1"/>
    <property type="molecule type" value="Genomic_DNA"/>
</dbReference>
<dbReference type="Pfam" id="PF04577">
    <property type="entry name" value="Glyco_transf_61"/>
    <property type="match status" value="1"/>
</dbReference>
<keyword evidence="11" id="KW-1185">Reference proteome</keyword>
<keyword evidence="4" id="KW-0812">Transmembrane</keyword>
<evidence type="ECO:0000256" key="7">
    <source>
        <dbReference type="ARBA" id="ARBA00023180"/>
    </source>
</evidence>
<keyword evidence="8" id="KW-0732">Signal</keyword>
<feature type="chain" id="PRO_5042290524" description="Glycosyltransferase 61 catalytic domain-containing protein" evidence="8">
    <location>
        <begin position="22"/>
        <end position="458"/>
    </location>
</feature>
<accession>A0AAD7UPB5</accession>
<reference evidence="10" key="1">
    <citation type="submission" date="2023-01" db="EMBL/GenBank/DDBJ databases">
        <title>Metagenome sequencing of chrysophaentin producing Chrysophaeum taylorii.</title>
        <authorList>
            <person name="Davison J."/>
            <person name="Bewley C."/>
        </authorList>
    </citation>
    <scope>NUCLEOTIDE SEQUENCE</scope>
    <source>
        <strain evidence="10">NIES-1699</strain>
    </source>
</reference>
<dbReference type="InterPro" id="IPR007657">
    <property type="entry name" value="Glycosyltransferase_61"/>
</dbReference>
<dbReference type="AlphaFoldDB" id="A0AAD7UPB5"/>
<keyword evidence="6" id="KW-0472">Membrane</keyword>
<evidence type="ECO:0000256" key="8">
    <source>
        <dbReference type="SAM" id="SignalP"/>
    </source>
</evidence>
<sequence>MLWWWLGVGAEPLCAPGAAWAASRQQQQGKVTATVFSRGYATAVKTNTFESEIPPTTLGTACFPAAIAAATEKRPEAQQVLLRALAVGSPREVIEAPMMQFQLERGLESRIKNETRGRRCARLRPAAGGRILVTGDGWVTDSSPATRDCSAAPVVLGGCSRLAGGVDSATVSRKPPANLEFLPRVLMLAAHSGAWHFPMETLLGLANVPEWVFDELDDGRRALVATAATPRTPPSAWLREWLDIATLGRSANWSLTLLKRGTRDPWMLASFDVVAPEAGLCGFPSATQVRWLRRNVDRRLAGRRTTTTPAVVVVERTRRRVLQGLRTMVLPVMRRYAARRGFAFELHADVNLPPVIDQLALFRRARVVVAPHGAGLVNLVATPRGAIVVEFLDDSQPNFCYARLAVVLGHRYHAIPTKANHLAHTRDLEALLSPWETTNYTCWHPPPPPPPPPPRGVR</sequence>
<evidence type="ECO:0000256" key="3">
    <source>
        <dbReference type="ARBA" id="ARBA00022679"/>
    </source>
</evidence>
<evidence type="ECO:0000256" key="6">
    <source>
        <dbReference type="ARBA" id="ARBA00023136"/>
    </source>
</evidence>
<gene>
    <name evidence="10" type="ORF">CTAYLR_006178</name>
</gene>
<name>A0AAD7UPB5_9STRA</name>